<dbReference type="GO" id="GO:0006107">
    <property type="term" value="P:oxaloacetate metabolic process"/>
    <property type="evidence" value="ECO:0007669"/>
    <property type="project" value="TreeGrafter"/>
</dbReference>
<evidence type="ECO:0000256" key="5">
    <source>
        <dbReference type="PIRSR" id="PIRSR015582-2"/>
    </source>
</evidence>
<dbReference type="InterPro" id="IPR015813">
    <property type="entry name" value="Pyrv/PenolPyrv_kinase-like_dom"/>
</dbReference>
<dbReference type="InterPro" id="IPR005000">
    <property type="entry name" value="Aldolase/citrate-lyase_domain"/>
</dbReference>
<dbReference type="EMBL" id="HBIN01014935">
    <property type="protein sequence ID" value="CAE0441192.1"/>
    <property type="molecule type" value="Transcribed_RNA"/>
</dbReference>
<dbReference type="AlphaFoldDB" id="A0A6S8DQE5"/>
<feature type="binding site" evidence="5">
    <location>
        <position position="200"/>
    </location>
    <ligand>
        <name>Mg(2+)</name>
        <dbReference type="ChEBI" id="CHEBI:18420"/>
    </ligand>
</feature>
<feature type="binding site" evidence="5">
    <location>
        <position position="173"/>
    </location>
    <ligand>
        <name>Mg(2+)</name>
        <dbReference type="ChEBI" id="CHEBI:18420"/>
    </ligand>
</feature>
<accession>A0A6S8DQE5</accession>
<dbReference type="InterPro" id="IPR011206">
    <property type="entry name" value="Citrate_lyase_beta/mcl1/mcl2"/>
</dbReference>
<reference evidence="8" key="1">
    <citation type="submission" date="2021-01" db="EMBL/GenBank/DDBJ databases">
        <authorList>
            <person name="Corre E."/>
            <person name="Pelletier E."/>
            <person name="Niang G."/>
            <person name="Scheremetjew M."/>
            <person name="Finn R."/>
            <person name="Kale V."/>
            <person name="Holt S."/>
            <person name="Cochrane G."/>
            <person name="Meng A."/>
            <person name="Brown T."/>
            <person name="Cohen L."/>
        </authorList>
    </citation>
    <scope>NUCLEOTIDE SEQUENCE</scope>
    <source>
        <strain evidence="8">GSBS06</strain>
    </source>
</reference>
<dbReference type="Gene3D" id="3.20.20.60">
    <property type="entry name" value="Phosphoenolpyruvate-binding domains"/>
    <property type="match status" value="1"/>
</dbReference>
<dbReference type="GO" id="GO:0003824">
    <property type="term" value="F:catalytic activity"/>
    <property type="evidence" value="ECO:0007669"/>
    <property type="project" value="InterPro"/>
</dbReference>
<dbReference type="GO" id="GO:0000287">
    <property type="term" value="F:magnesium ion binding"/>
    <property type="evidence" value="ECO:0007669"/>
    <property type="project" value="TreeGrafter"/>
</dbReference>
<keyword evidence="3 5" id="KW-0460">Magnesium</keyword>
<organism evidence="8">
    <name type="scientific">Aplanochytrium stocchinoi</name>
    <dbReference type="NCBI Taxonomy" id="215587"/>
    <lineage>
        <taxon>Eukaryota</taxon>
        <taxon>Sar</taxon>
        <taxon>Stramenopiles</taxon>
        <taxon>Bigyra</taxon>
        <taxon>Labyrinthulomycetes</taxon>
        <taxon>Thraustochytrida</taxon>
        <taxon>Thraustochytriidae</taxon>
        <taxon>Aplanochytrium</taxon>
    </lineage>
</organism>
<dbReference type="Pfam" id="PF03328">
    <property type="entry name" value="HpcH_HpaI"/>
    <property type="match status" value="1"/>
</dbReference>
<keyword evidence="2 5" id="KW-0479">Metal-binding</keyword>
<dbReference type="SUPFAM" id="SSF51621">
    <property type="entry name" value="Phosphoenolpyruvate/pyruvate domain"/>
    <property type="match status" value="1"/>
</dbReference>
<proteinExistence type="predicted"/>
<comment type="cofactor">
    <cofactor evidence="1">
        <name>Mg(2+)</name>
        <dbReference type="ChEBI" id="CHEBI:18420"/>
    </cofactor>
</comment>
<evidence type="ECO:0000256" key="3">
    <source>
        <dbReference type="ARBA" id="ARBA00022842"/>
    </source>
</evidence>
<evidence type="ECO:0000313" key="8">
    <source>
        <dbReference type="EMBL" id="CAE0441192.1"/>
    </source>
</evidence>
<sequence>MYYIYAYCNFRAFNETLLILTITDYNIKLKHEERISATTGKMRLFRPLRSVLYMPASNKRALDKSLSSIKADAFIYDLEDAVAPNKKDVAREQAVGVCEQVWEIRQQNSQNGLSPQTVIRVNGTTTSWYQDDIAAVASSAADVVLLPKTETPEDIHQIDIAMDGKKQIWCMLETPKGILNAEKIAGASKNLKCLVMGTVDLANEVRCEPNVPGRWNIMQSLQTVVLAARVHNCMALDGVYINLTDDEGLKHECVQGRELGFDGKTLIHPKTVDIANEIFSPSAEQIETAKNVLQAYEDAKASGAGVAVLNGKLVEELHTRNARRILEIANSLA</sequence>
<evidence type="ECO:0000256" key="4">
    <source>
        <dbReference type="PIRSR" id="PIRSR015582-1"/>
    </source>
</evidence>
<dbReference type="PANTHER" id="PTHR32308">
    <property type="entry name" value="LYASE BETA SUBUNIT, PUTATIVE (AFU_ORTHOLOGUE AFUA_4G13030)-RELATED"/>
    <property type="match status" value="1"/>
</dbReference>
<feature type="domain" description="HpcH/HpaI aldolase/citrate lyase" evidence="6">
    <location>
        <begin position="49"/>
        <end position="269"/>
    </location>
</feature>
<dbReference type="PIRSF" id="PIRSF015582">
    <property type="entry name" value="Cit_lyase_B"/>
    <property type="match status" value="1"/>
</dbReference>
<dbReference type="InterPro" id="IPR040442">
    <property type="entry name" value="Pyrv_kinase-like_dom_sf"/>
</dbReference>
<evidence type="ECO:0000259" key="6">
    <source>
        <dbReference type="Pfam" id="PF03328"/>
    </source>
</evidence>
<dbReference type="PANTHER" id="PTHR32308:SF10">
    <property type="entry name" value="CITRATE LYASE SUBUNIT BETA"/>
    <property type="match status" value="1"/>
</dbReference>
<evidence type="ECO:0000256" key="2">
    <source>
        <dbReference type="ARBA" id="ARBA00022723"/>
    </source>
</evidence>
<feature type="binding site" evidence="4">
    <location>
        <position position="120"/>
    </location>
    <ligand>
        <name>substrate</name>
    </ligand>
</feature>
<evidence type="ECO:0000313" key="7">
    <source>
        <dbReference type="EMBL" id="CAE0441191.1"/>
    </source>
</evidence>
<protein>
    <recommendedName>
        <fullName evidence="6">HpcH/HpaI aldolase/citrate lyase domain-containing protein</fullName>
    </recommendedName>
</protein>
<dbReference type="EMBL" id="HBIN01014934">
    <property type="protein sequence ID" value="CAE0441191.1"/>
    <property type="molecule type" value="Transcribed_RNA"/>
</dbReference>
<feature type="binding site" evidence="4">
    <location>
        <position position="173"/>
    </location>
    <ligand>
        <name>substrate</name>
    </ligand>
</feature>
<gene>
    <name evidence="7" type="ORF">ASTO00021_LOCUS11330</name>
    <name evidence="8" type="ORF">ASTO00021_LOCUS11331</name>
</gene>
<evidence type="ECO:0000256" key="1">
    <source>
        <dbReference type="ARBA" id="ARBA00001946"/>
    </source>
</evidence>
<name>A0A6S8DQE5_9STRA</name>